<dbReference type="InterPro" id="IPR045865">
    <property type="entry name" value="ACT-like_dom_sf"/>
</dbReference>
<sequence length="876" mass="97657">MDHSQPVSTHPAPATTDSTTITSSDSGRNLEAAVPAPKPLAPEDSLRRPMPAQSAPSALPPSNGIPAQPDPETTALESLAEPAGILAQPGPATPRPLAAPLASALYLPTFPKEITSKIDEDFELLLATVRANRPGDDLDIVRAAWQFCMAQHEGQKRASGEPYIIHPLEVGQVLAEMKMDSTAIAAGLLHDAVEDTPVSTEEISRRFGPQVAHIVDGVTKLDRIKFANKEDHQAENIRKMLLAMVSDIRVVLIKMADRLHNMRTLGHLKPEKQQRIARETLDIYAPLAHRLGMGKLRGEFEDLAFQYVDPARFLKLAQDVELVRNRGGEEFLDNIVARFQLELTRHGLPGRVEYRIKRLYSINQKLVADAAQGGDDDISQVHDLFAVRVITQTVQDCYAILGLLHSIWRPVPGRIKDFIAMPRPNLYQSLHTTLVAEGGYQFEVQIRTEEMHRIAEDGIAAHWKYKANESVNAKDEQRLAWVRQLMEWQREMTDPNEFMSTLKIDLYPEEVYTFTPKGKVVVLPKDASPIDFAYTIHTEVGHSTVGAKVNGRIVPLRHRLRNGDIVEITTQTGHTPSRDWLSFVKSSRARNKIKHWLNEHQRERAIEIGRKLLEREARKFKVSLHKLHDADYDRVAIDYGLGAGPDLLGAIGFGKYSARQALNKLVPGSTKLDASEQETSNQKQETPTGSLANVPASELSKMSDAVKRVYFGKGSDSLQVEGQGDLLVYRARCCNPIRGEEIVGYVTRGKGVAVHARSCPNVQNLLYESDRRIQVEWAPMPESNTPSGGTLPKPTRYPVRLIVHCDDRSGMLKELTAIISDDDTNIRSVDSRVNDDGTTATVEFVVETLDLRHLNKLTVDMRRVPGVREVQRVSKI</sequence>
<evidence type="ECO:0000256" key="3">
    <source>
        <dbReference type="SAM" id="MobiDB-lite"/>
    </source>
</evidence>
<feature type="domain" description="TGS" evidence="6">
    <location>
        <begin position="509"/>
        <end position="570"/>
    </location>
</feature>
<dbReference type="PROSITE" id="PS51880">
    <property type="entry name" value="TGS"/>
    <property type="match status" value="1"/>
</dbReference>
<dbReference type="GO" id="GO:0015969">
    <property type="term" value="P:guanosine tetraphosphate metabolic process"/>
    <property type="evidence" value="ECO:0007669"/>
    <property type="project" value="InterPro"/>
</dbReference>
<dbReference type="Pfam" id="PF04607">
    <property type="entry name" value="RelA_SpoT"/>
    <property type="match status" value="1"/>
</dbReference>
<accession>I3ZC20</accession>
<feature type="region of interest" description="Disordered" evidence="3">
    <location>
        <begin position="670"/>
        <end position="692"/>
    </location>
</feature>
<gene>
    <name evidence="7" type="ordered locus">Terro_0444</name>
</gene>
<dbReference type="InterPro" id="IPR045600">
    <property type="entry name" value="RelA/SpoT_AH_RIS"/>
</dbReference>
<feature type="compositionally biased region" description="Polar residues" evidence="3">
    <location>
        <begin position="677"/>
        <end position="691"/>
    </location>
</feature>
<keyword evidence="8" id="KW-1185">Reference proteome</keyword>
<dbReference type="CDD" id="cd04876">
    <property type="entry name" value="ACT_RelA-SpoT"/>
    <property type="match status" value="1"/>
</dbReference>
<dbReference type="InterPro" id="IPR033655">
    <property type="entry name" value="TGS_RelA/SpoT"/>
</dbReference>
<evidence type="ECO:0000259" key="5">
    <source>
        <dbReference type="PROSITE" id="PS51831"/>
    </source>
</evidence>
<dbReference type="InterPro" id="IPR004095">
    <property type="entry name" value="TGS"/>
</dbReference>
<dbReference type="Pfam" id="PF13291">
    <property type="entry name" value="ACT_4"/>
    <property type="match status" value="1"/>
</dbReference>
<dbReference type="InterPro" id="IPR012675">
    <property type="entry name" value="Beta-grasp_dom_sf"/>
</dbReference>
<dbReference type="InterPro" id="IPR043519">
    <property type="entry name" value="NT_sf"/>
</dbReference>
<dbReference type="CDD" id="cd01668">
    <property type="entry name" value="TGS_RSH"/>
    <property type="match status" value="1"/>
</dbReference>
<dbReference type="InterPro" id="IPR003607">
    <property type="entry name" value="HD/PDEase_dom"/>
</dbReference>
<proteinExistence type="inferred from homology"/>
<comment type="similarity">
    <text evidence="2">Belongs to the relA/spoT family.</text>
</comment>
<dbReference type="PROSITE" id="PS51831">
    <property type="entry name" value="HD"/>
    <property type="match status" value="1"/>
</dbReference>
<dbReference type="FunFam" id="1.10.3210.10:FF:000001">
    <property type="entry name" value="GTP pyrophosphokinase RelA"/>
    <property type="match status" value="1"/>
</dbReference>
<dbReference type="InterPro" id="IPR007685">
    <property type="entry name" value="RelA_SpoT"/>
</dbReference>
<reference evidence="7 8" key="1">
    <citation type="submission" date="2012-06" db="EMBL/GenBank/DDBJ databases">
        <title>Complete genome of Terriglobus roseus DSM 18391.</title>
        <authorList>
            <consortium name="US DOE Joint Genome Institute (JGI-PGF)"/>
            <person name="Lucas S."/>
            <person name="Copeland A."/>
            <person name="Lapidus A."/>
            <person name="Glavina del Rio T."/>
            <person name="Dalin E."/>
            <person name="Tice H."/>
            <person name="Bruce D."/>
            <person name="Goodwin L."/>
            <person name="Pitluck S."/>
            <person name="Peters L."/>
            <person name="Mikhailova N."/>
            <person name="Munk A.C.C."/>
            <person name="Kyrpides N."/>
            <person name="Mavromatis K."/>
            <person name="Ivanova N."/>
            <person name="Brettin T."/>
            <person name="Detter J.C."/>
            <person name="Han C."/>
            <person name="Larimer F."/>
            <person name="Land M."/>
            <person name="Hauser L."/>
            <person name="Markowitz V."/>
            <person name="Cheng J.-F."/>
            <person name="Hugenholtz P."/>
            <person name="Woyke T."/>
            <person name="Wu D."/>
            <person name="Brambilla E."/>
            <person name="Klenk H.-P."/>
            <person name="Eisen J.A."/>
        </authorList>
    </citation>
    <scope>NUCLEOTIDE SEQUENCE [LARGE SCALE GENOMIC DNA]</scope>
    <source>
        <strain evidence="8">DSM 18391 / NRRL B-41598 / KBS 63</strain>
    </source>
</reference>
<dbReference type="CDD" id="cd00077">
    <property type="entry name" value="HDc"/>
    <property type="match status" value="1"/>
</dbReference>
<dbReference type="CDD" id="cd05399">
    <property type="entry name" value="NT_Rel-Spo_like"/>
    <property type="match status" value="1"/>
</dbReference>
<dbReference type="NCBIfam" id="TIGR00691">
    <property type="entry name" value="spoT_relA"/>
    <property type="match status" value="1"/>
</dbReference>
<dbReference type="RefSeq" id="WP_014784357.1">
    <property type="nucleotide sequence ID" value="NC_018014.1"/>
</dbReference>
<dbReference type="SUPFAM" id="SSF81301">
    <property type="entry name" value="Nucleotidyltransferase"/>
    <property type="match status" value="1"/>
</dbReference>
<dbReference type="PROSITE" id="PS51671">
    <property type="entry name" value="ACT"/>
    <property type="match status" value="1"/>
</dbReference>
<dbReference type="GO" id="GO:0008728">
    <property type="term" value="F:GTP diphosphokinase activity"/>
    <property type="evidence" value="ECO:0007669"/>
    <property type="project" value="TreeGrafter"/>
</dbReference>
<dbReference type="Gene3D" id="3.10.20.30">
    <property type="match status" value="1"/>
</dbReference>
<comment type="pathway">
    <text evidence="1">Purine metabolism.</text>
</comment>
<evidence type="ECO:0000313" key="7">
    <source>
        <dbReference type="EMBL" id="AFL86788.1"/>
    </source>
</evidence>
<feature type="domain" description="HD" evidence="5">
    <location>
        <begin position="163"/>
        <end position="262"/>
    </location>
</feature>
<dbReference type="PANTHER" id="PTHR21262:SF31">
    <property type="entry name" value="GTP PYROPHOSPHOKINASE"/>
    <property type="match status" value="1"/>
</dbReference>
<dbReference type="InterPro" id="IPR004811">
    <property type="entry name" value="RelA/Spo_fam"/>
</dbReference>
<dbReference type="Proteomes" id="UP000006056">
    <property type="component" value="Chromosome"/>
</dbReference>
<dbReference type="STRING" id="926566.Terro_0444"/>
<dbReference type="GO" id="GO:0042594">
    <property type="term" value="P:response to starvation"/>
    <property type="evidence" value="ECO:0007669"/>
    <property type="project" value="TreeGrafter"/>
</dbReference>
<dbReference type="Gene3D" id="3.30.460.10">
    <property type="entry name" value="Beta Polymerase, domain 2"/>
    <property type="match status" value="1"/>
</dbReference>
<dbReference type="EMBL" id="CP003379">
    <property type="protein sequence ID" value="AFL86788.1"/>
    <property type="molecule type" value="Genomic_DNA"/>
</dbReference>
<dbReference type="Gene3D" id="1.10.3210.10">
    <property type="entry name" value="Hypothetical protein af1432"/>
    <property type="match status" value="1"/>
</dbReference>
<dbReference type="SUPFAM" id="SSF55021">
    <property type="entry name" value="ACT-like"/>
    <property type="match status" value="1"/>
</dbReference>
<dbReference type="Pfam" id="PF02824">
    <property type="entry name" value="TGS"/>
    <property type="match status" value="1"/>
</dbReference>
<evidence type="ECO:0000259" key="6">
    <source>
        <dbReference type="PROSITE" id="PS51880"/>
    </source>
</evidence>
<dbReference type="InterPro" id="IPR002912">
    <property type="entry name" value="ACT_dom"/>
</dbReference>
<dbReference type="GO" id="GO:0008893">
    <property type="term" value="F:guanosine-3',5'-bis(diphosphate) 3'-diphosphatase activity"/>
    <property type="evidence" value="ECO:0007669"/>
    <property type="project" value="TreeGrafter"/>
</dbReference>
<dbReference type="PATRIC" id="fig|926566.3.peg.440"/>
<evidence type="ECO:0000259" key="4">
    <source>
        <dbReference type="PROSITE" id="PS51671"/>
    </source>
</evidence>
<dbReference type="SUPFAM" id="SSF81271">
    <property type="entry name" value="TGS-like"/>
    <property type="match status" value="1"/>
</dbReference>
<dbReference type="eggNOG" id="COG0317">
    <property type="taxonomic scope" value="Bacteria"/>
</dbReference>
<feature type="compositionally biased region" description="Low complexity" evidence="3">
    <location>
        <begin position="15"/>
        <end position="26"/>
    </location>
</feature>
<evidence type="ECO:0000256" key="2">
    <source>
        <dbReference type="RuleBase" id="RU003847"/>
    </source>
</evidence>
<protein>
    <submittedName>
        <fullName evidence="7">(P)ppGpp synthetase, RelA/SpoT family</fullName>
    </submittedName>
</protein>
<dbReference type="InterPro" id="IPR012676">
    <property type="entry name" value="TGS-like"/>
</dbReference>
<feature type="region of interest" description="Disordered" evidence="3">
    <location>
        <begin position="1"/>
        <end position="73"/>
    </location>
</feature>
<dbReference type="FunFam" id="3.10.20.30:FF:000002">
    <property type="entry name" value="GTP pyrophosphokinase (RelA/SpoT)"/>
    <property type="match status" value="1"/>
</dbReference>
<dbReference type="Pfam" id="PF19296">
    <property type="entry name" value="RelA_AH_RIS"/>
    <property type="match status" value="1"/>
</dbReference>
<dbReference type="KEGG" id="trs:Terro_0444"/>
<dbReference type="HOGENOM" id="CLU_012300_3_0_0"/>
<comment type="function">
    <text evidence="2">In eubacteria ppGpp (guanosine 3'-diphosphate 5'-diphosphate) is a mediator of the stringent response that coordinates a variety of cellular activities in response to changes in nutritional abundance.</text>
</comment>
<evidence type="ECO:0000256" key="1">
    <source>
        <dbReference type="ARBA" id="ARBA00025704"/>
    </source>
</evidence>
<dbReference type="SMART" id="SM00954">
    <property type="entry name" value="RelA_SpoT"/>
    <property type="match status" value="1"/>
</dbReference>
<dbReference type="Gene3D" id="3.30.70.260">
    <property type="match status" value="1"/>
</dbReference>
<dbReference type="SMART" id="SM00471">
    <property type="entry name" value="HDc"/>
    <property type="match status" value="1"/>
</dbReference>
<dbReference type="PANTHER" id="PTHR21262">
    <property type="entry name" value="GUANOSINE-3',5'-BIS DIPHOSPHATE 3'-PYROPHOSPHOHYDROLASE"/>
    <property type="match status" value="1"/>
</dbReference>
<feature type="compositionally biased region" description="Low complexity" evidence="3">
    <location>
        <begin position="49"/>
        <end position="62"/>
    </location>
</feature>
<dbReference type="Pfam" id="PF13328">
    <property type="entry name" value="HD_4"/>
    <property type="match status" value="1"/>
</dbReference>
<evidence type="ECO:0000313" key="8">
    <source>
        <dbReference type="Proteomes" id="UP000006056"/>
    </source>
</evidence>
<name>I3ZC20_TERRK</name>
<dbReference type="AlphaFoldDB" id="I3ZC20"/>
<dbReference type="GO" id="GO:0005886">
    <property type="term" value="C:plasma membrane"/>
    <property type="evidence" value="ECO:0007669"/>
    <property type="project" value="TreeGrafter"/>
</dbReference>
<dbReference type="InterPro" id="IPR006674">
    <property type="entry name" value="HD_domain"/>
</dbReference>
<feature type="domain" description="ACT" evidence="4">
    <location>
        <begin position="800"/>
        <end position="875"/>
    </location>
</feature>
<dbReference type="SUPFAM" id="SSF109604">
    <property type="entry name" value="HD-domain/PDEase-like"/>
    <property type="match status" value="1"/>
</dbReference>
<organism evidence="7 8">
    <name type="scientific">Terriglobus roseus (strain DSM 18391 / NRRL B-41598 / KBS 63)</name>
    <dbReference type="NCBI Taxonomy" id="926566"/>
    <lineage>
        <taxon>Bacteria</taxon>
        <taxon>Pseudomonadati</taxon>
        <taxon>Acidobacteriota</taxon>
        <taxon>Terriglobia</taxon>
        <taxon>Terriglobales</taxon>
        <taxon>Acidobacteriaceae</taxon>
        <taxon>Terriglobus</taxon>
    </lineage>
</organism>